<organism evidence="1 4">
    <name type="scientific">Exiguobacterium indicum</name>
    <dbReference type="NCBI Taxonomy" id="296995"/>
    <lineage>
        <taxon>Bacteria</taxon>
        <taxon>Bacillati</taxon>
        <taxon>Bacillota</taxon>
        <taxon>Bacilli</taxon>
        <taxon>Bacillales</taxon>
        <taxon>Bacillales Family XII. Incertae Sedis</taxon>
        <taxon>Exiguobacterium</taxon>
    </lineage>
</organism>
<dbReference type="Gene3D" id="3.30.530.20">
    <property type="match status" value="1"/>
</dbReference>
<evidence type="ECO:0000313" key="5">
    <source>
        <dbReference type="Proteomes" id="UP000072605"/>
    </source>
</evidence>
<accession>A0A0V8GD65</accession>
<reference evidence="2 5" key="2">
    <citation type="journal article" date="2016" name="Front. Microbiol.">
        <title>Genomic Resource of Rice Seed Associated Bacteria.</title>
        <authorList>
            <person name="Midha S."/>
            <person name="Bansal K."/>
            <person name="Sharma S."/>
            <person name="Kumar N."/>
            <person name="Patil P.P."/>
            <person name="Chaudhry V."/>
            <person name="Patil P.B."/>
        </authorList>
    </citation>
    <scope>NUCLEOTIDE SEQUENCE [LARGE SCALE GENOMIC DNA]</scope>
    <source>
        <strain evidence="2 5">RSA11</strain>
    </source>
</reference>
<comment type="caution">
    <text evidence="1">The sequence shown here is derived from an EMBL/GenBank/DDBJ whole genome shotgun (WGS) entry which is preliminary data.</text>
</comment>
<evidence type="ECO:0000313" key="3">
    <source>
        <dbReference type="EMBL" id="MEI4463516.1"/>
    </source>
</evidence>
<dbReference type="OrthoDB" id="9793552at2"/>
<dbReference type="EMBL" id="LNQL01000005">
    <property type="protein sequence ID" value="KSU48228.1"/>
    <property type="molecule type" value="Genomic_DNA"/>
</dbReference>
<dbReference type="AlphaFoldDB" id="A0A0V8GD65"/>
<dbReference type="EMBL" id="JBAWKY010000005">
    <property type="protein sequence ID" value="MEI4463516.1"/>
    <property type="molecule type" value="Genomic_DNA"/>
</dbReference>
<reference evidence="3 6" key="3">
    <citation type="submission" date="2023-12" db="EMBL/GenBank/DDBJ databases">
        <authorList>
            <person name="Easwaran N."/>
            <person name="Lazarus H.P.S."/>
        </authorList>
    </citation>
    <scope>NUCLEOTIDE SEQUENCE [LARGE SCALE GENOMIC DNA]</scope>
    <source>
        <strain evidence="3 6">VIT-2023</strain>
    </source>
</reference>
<name>A0A0V8GD65_9BACL</name>
<keyword evidence="6" id="KW-1185">Reference proteome</keyword>
<evidence type="ECO:0000313" key="6">
    <source>
        <dbReference type="Proteomes" id="UP001387110"/>
    </source>
</evidence>
<dbReference type="RefSeq" id="WP_023467310.1">
    <property type="nucleotide sequence ID" value="NZ_FMYN01000005.1"/>
</dbReference>
<evidence type="ECO:0008006" key="7">
    <source>
        <dbReference type="Google" id="ProtNLM"/>
    </source>
</evidence>
<dbReference type="Proteomes" id="UP000072605">
    <property type="component" value="Unassembled WGS sequence"/>
</dbReference>
<dbReference type="SUPFAM" id="SSF55961">
    <property type="entry name" value="Bet v1-like"/>
    <property type="match status" value="1"/>
</dbReference>
<evidence type="ECO:0000313" key="2">
    <source>
        <dbReference type="EMBL" id="KTR25505.1"/>
    </source>
</evidence>
<sequence>MHTFRFETRVDTSKEQAWDFLSDAKALSRLTVFPQVKTSGDTRTRAGNTIRLRVGVPPLFVSWTSWIPFVEEYVFVDVGTKVPYPFRAWCHVHRVEERESGVYFVDEVTYASFLPAFVIEAFILKPMFKQRKNAILNHFQA</sequence>
<protein>
    <recommendedName>
        <fullName evidence="7">Cyclase</fullName>
    </recommendedName>
</protein>
<evidence type="ECO:0000313" key="4">
    <source>
        <dbReference type="Proteomes" id="UP000053797"/>
    </source>
</evidence>
<evidence type="ECO:0000313" key="1">
    <source>
        <dbReference type="EMBL" id="KSU48228.1"/>
    </source>
</evidence>
<gene>
    <name evidence="1" type="ORF">AS033_13920</name>
    <name evidence="2" type="ORF">RSA11_14885</name>
    <name evidence="3" type="ORF">SZL87_13900</name>
</gene>
<dbReference type="EMBL" id="LDQV01000036">
    <property type="protein sequence ID" value="KTR25505.1"/>
    <property type="molecule type" value="Genomic_DNA"/>
</dbReference>
<reference evidence="1 4" key="1">
    <citation type="journal article" date="2015" name="Int. J. Syst. Evol. Microbiol.">
        <title>Exiguobacterium enclense sp. nov., isolated from sediment.</title>
        <authorList>
            <person name="Dastager S.G."/>
            <person name="Mawlankar R."/>
            <person name="Sonalkar V.V."/>
            <person name="Thorat M.N."/>
            <person name="Mual P."/>
            <person name="Verma A."/>
            <person name="Krishnamurthi S."/>
            <person name="Tang S.K."/>
            <person name="Li W.J."/>
        </authorList>
    </citation>
    <scope>NUCLEOTIDE SEQUENCE [LARGE SCALE GENOMIC DNA]</scope>
    <source>
        <strain evidence="1 4">NIO-1109</strain>
    </source>
</reference>
<dbReference type="Proteomes" id="UP000053797">
    <property type="component" value="Unassembled WGS sequence"/>
</dbReference>
<dbReference type="InterPro" id="IPR023393">
    <property type="entry name" value="START-like_dom_sf"/>
</dbReference>
<proteinExistence type="predicted"/>
<dbReference type="Proteomes" id="UP001387110">
    <property type="component" value="Unassembled WGS sequence"/>
</dbReference>